<feature type="compositionally biased region" description="Polar residues" evidence="1">
    <location>
        <begin position="129"/>
        <end position="144"/>
    </location>
</feature>
<feature type="region of interest" description="Disordered" evidence="1">
    <location>
        <begin position="119"/>
        <end position="144"/>
    </location>
</feature>
<comment type="caution">
    <text evidence="2">The sequence shown here is derived from an EMBL/GenBank/DDBJ whole genome shotgun (WGS) entry which is preliminary data.</text>
</comment>
<evidence type="ECO:0000256" key="1">
    <source>
        <dbReference type="SAM" id="MobiDB-lite"/>
    </source>
</evidence>
<name>A0AAD5M3X9_PYTIN</name>
<dbReference type="Proteomes" id="UP001209570">
    <property type="component" value="Unassembled WGS sequence"/>
</dbReference>
<sequence>MAHTPTTAMSHKAEALAYDREKRVYKDAYVSNFRRVRYFPALATIGAGRSDGDSIILVQESAANDATPRTSRRDEAVSSSGNEAPFVVSRRLCPPDSLDEIFETTAPLKSFRTTVLCKHTKARRDRKTQSSLSSASDNQHQSSAISPSYYGIANEKPVFKPSSGAEAKATIARRASYDSEEYFDRLHPGRQERSKQIDGTRKSSFTERFKPINSVEITPGLRDHNSGVVLSALYKHASGLEVIKQKLHDMPFDLAFEWFIVSVLWPPSRNSLIGFRGRRGVKLQLQRPTLRLESS</sequence>
<accession>A0AAD5M3X9</accession>
<reference evidence="2" key="1">
    <citation type="submission" date="2021-12" db="EMBL/GenBank/DDBJ databases">
        <title>Prjna785345.</title>
        <authorList>
            <person name="Rujirawat T."/>
            <person name="Krajaejun T."/>
        </authorList>
    </citation>
    <scope>NUCLEOTIDE SEQUENCE</scope>
    <source>
        <strain evidence="2">Pi057C3</strain>
    </source>
</reference>
<evidence type="ECO:0000313" key="2">
    <source>
        <dbReference type="EMBL" id="KAJ0403414.1"/>
    </source>
</evidence>
<dbReference type="EMBL" id="JAKCXM010000082">
    <property type="protein sequence ID" value="KAJ0403414.1"/>
    <property type="molecule type" value="Genomic_DNA"/>
</dbReference>
<keyword evidence="3" id="KW-1185">Reference proteome</keyword>
<gene>
    <name evidence="2" type="ORF">P43SY_003985</name>
</gene>
<organism evidence="2 3">
    <name type="scientific">Pythium insidiosum</name>
    <name type="common">Pythiosis disease agent</name>
    <dbReference type="NCBI Taxonomy" id="114742"/>
    <lineage>
        <taxon>Eukaryota</taxon>
        <taxon>Sar</taxon>
        <taxon>Stramenopiles</taxon>
        <taxon>Oomycota</taxon>
        <taxon>Peronosporomycetes</taxon>
        <taxon>Pythiales</taxon>
        <taxon>Pythiaceae</taxon>
        <taxon>Pythium</taxon>
    </lineage>
</organism>
<evidence type="ECO:0000313" key="3">
    <source>
        <dbReference type="Proteomes" id="UP001209570"/>
    </source>
</evidence>
<proteinExistence type="predicted"/>
<feature type="region of interest" description="Disordered" evidence="1">
    <location>
        <begin position="63"/>
        <end position="82"/>
    </location>
</feature>
<protein>
    <submittedName>
        <fullName evidence="2">Uncharacterized protein</fullName>
    </submittedName>
</protein>
<dbReference type="AlphaFoldDB" id="A0AAD5M3X9"/>